<proteinExistence type="predicted"/>
<evidence type="ECO:0000313" key="2">
    <source>
        <dbReference type="Proteomes" id="UP000186456"/>
    </source>
</evidence>
<accession>A0A1H0PQC7</accession>
<name>A0A1H0PQC7_MICTS</name>
<evidence type="ECO:0000313" key="1">
    <source>
        <dbReference type="EMBL" id="SDP07273.1"/>
    </source>
</evidence>
<organism evidence="1 2">
    <name type="scientific">Microbacterium testaceum (strain StLB037)</name>
    <dbReference type="NCBI Taxonomy" id="979556"/>
    <lineage>
        <taxon>Bacteria</taxon>
        <taxon>Bacillati</taxon>
        <taxon>Actinomycetota</taxon>
        <taxon>Actinomycetes</taxon>
        <taxon>Micrococcales</taxon>
        <taxon>Microbacteriaceae</taxon>
        <taxon>Microbacterium</taxon>
    </lineage>
</organism>
<dbReference type="EMBL" id="FNJN01000004">
    <property type="protein sequence ID" value="SDP07273.1"/>
    <property type="molecule type" value="Genomic_DNA"/>
</dbReference>
<dbReference type="Proteomes" id="UP000186456">
    <property type="component" value="Unassembled WGS sequence"/>
</dbReference>
<protein>
    <submittedName>
        <fullName evidence="1">Uncharacterized protein</fullName>
    </submittedName>
</protein>
<dbReference type="AlphaFoldDB" id="A0A1H0PQC7"/>
<reference evidence="1 2" key="1">
    <citation type="submission" date="2016-10" db="EMBL/GenBank/DDBJ databases">
        <authorList>
            <person name="de Groot N.N."/>
        </authorList>
    </citation>
    <scope>NUCLEOTIDE SEQUENCE [LARGE SCALE GENOMIC DNA]</scope>
    <source>
        <strain evidence="1 2">StLB037</strain>
    </source>
</reference>
<dbReference type="RefSeq" id="WP_074695330.1">
    <property type="nucleotide sequence ID" value="NZ_FNJN01000004.1"/>
</dbReference>
<gene>
    <name evidence="1" type="ORF">SAMN04487788_1944</name>
</gene>
<sequence length="423" mass="45054">MARNPIEIPIASETGAFEKGIKSGVIEPVKDAEKALKNLAEVRGPDQLENDLRDAQRQTAKLADETDRTAKAIEKDFKRAYREAKEGADSVGDSGRAGFGKVREGAQEVTQEIGSNLGEAVSSIRGDMSDLGQVGQDTLGGLAATLASAGPAGIAGAAALAAGAVGLGLVTSELEKQGEQADRLRDRLAGAYQEAAQEGRRYLDVSQYIAEAQDLMFNTERADEWKQIQEDANTLGMDVGDVIRANAGDLEQQQRVQERINALLDEAQSKSGAGDGLANILRNAADSELAVKGLEKVSDRWGDINAVTEENARKTEIANDVVSGYYQEAIRKAGLAETATDQFGNKLYELPDGKQVVIDADTGRATDDVSRFKGDINAATQARTAMVRVNIDDSAWRNWKPGDKIGNVRTAVAPGGAGGTTWY</sequence>